<dbReference type="PANTHER" id="PTHR43794">
    <property type="entry name" value="AMINOHYDROLASE SSNA-RELATED"/>
    <property type="match status" value="1"/>
</dbReference>
<dbReference type="RefSeq" id="WP_149678870.1">
    <property type="nucleotide sequence ID" value="NZ_DAONMB010000017.1"/>
</dbReference>
<dbReference type="HAMAP" id="MF_01281">
    <property type="entry name" value="MTA_SAH_deamin"/>
    <property type="match status" value="1"/>
</dbReference>
<feature type="binding site" evidence="4">
    <location>
        <position position="302"/>
    </location>
    <ligand>
        <name>Zn(2+)</name>
        <dbReference type="ChEBI" id="CHEBI:29105"/>
    </ligand>
</feature>
<evidence type="ECO:0000313" key="6">
    <source>
        <dbReference type="EMBL" id="SHJ15545.1"/>
    </source>
</evidence>
<dbReference type="EMBL" id="FQZP01000028">
    <property type="protein sequence ID" value="SHJ15545.1"/>
    <property type="molecule type" value="Genomic_DNA"/>
</dbReference>
<dbReference type="SUPFAM" id="SSF51556">
    <property type="entry name" value="Metallo-dependent hydrolases"/>
    <property type="match status" value="1"/>
</dbReference>
<keyword evidence="2 4" id="KW-0378">Hydrolase</keyword>
<dbReference type="InterPro" id="IPR023512">
    <property type="entry name" value="Deaminase_MtaD/DadD"/>
</dbReference>
<comment type="function">
    <text evidence="4">Catalyzes the deamination of 5-methylthioadenosine and S-adenosyl-L-homocysteine into 5-methylthioinosine and S-inosyl-L-homocysteine, respectively. Is also able to deaminate adenosine.</text>
</comment>
<dbReference type="SUPFAM" id="SSF51338">
    <property type="entry name" value="Composite domain of metallo-dependent hydrolases"/>
    <property type="match status" value="1"/>
</dbReference>
<gene>
    <name evidence="4" type="primary">mtaD</name>
    <name evidence="6" type="ORF">SAMN05444373_102812</name>
</gene>
<dbReference type="InterPro" id="IPR050287">
    <property type="entry name" value="MTA/SAH_deaminase"/>
</dbReference>
<reference evidence="6 7" key="1">
    <citation type="submission" date="2016-11" db="EMBL/GenBank/DDBJ databases">
        <authorList>
            <person name="Varghese N."/>
            <person name="Submissions S."/>
        </authorList>
    </citation>
    <scope>NUCLEOTIDE SEQUENCE [LARGE SCALE GENOMIC DNA]</scope>
    <source>
        <strain evidence="6 7">DSM 19027</strain>
    </source>
</reference>
<feature type="domain" description="Amidohydrolase-related" evidence="5">
    <location>
        <begin position="55"/>
        <end position="404"/>
    </location>
</feature>
<name>A0A1M6H063_9FIRM</name>
<dbReference type="CDD" id="cd01298">
    <property type="entry name" value="ATZ_TRZ_like"/>
    <property type="match status" value="1"/>
</dbReference>
<keyword evidence="1 4" id="KW-0479">Metal-binding</keyword>
<evidence type="ECO:0000256" key="4">
    <source>
        <dbReference type="HAMAP-Rule" id="MF_01281"/>
    </source>
</evidence>
<comment type="catalytic activity">
    <reaction evidence="4">
        <text>S-adenosyl-L-homocysteine + H2O + H(+) = S-inosyl-L-homocysteine + NH4(+)</text>
        <dbReference type="Rhea" id="RHEA:20716"/>
        <dbReference type="ChEBI" id="CHEBI:15377"/>
        <dbReference type="ChEBI" id="CHEBI:15378"/>
        <dbReference type="ChEBI" id="CHEBI:28938"/>
        <dbReference type="ChEBI" id="CHEBI:57856"/>
        <dbReference type="ChEBI" id="CHEBI:57985"/>
        <dbReference type="EC" id="3.5.4.28"/>
    </reaction>
</comment>
<feature type="binding site" evidence="4">
    <location>
        <position position="66"/>
    </location>
    <ligand>
        <name>Zn(2+)</name>
        <dbReference type="ChEBI" id="CHEBI:29105"/>
    </ligand>
</feature>
<dbReference type="GO" id="GO:0046872">
    <property type="term" value="F:metal ion binding"/>
    <property type="evidence" value="ECO:0007669"/>
    <property type="project" value="UniProtKB-KW"/>
</dbReference>
<dbReference type="GO" id="GO:0050270">
    <property type="term" value="F:S-adenosylhomocysteine deaminase activity"/>
    <property type="evidence" value="ECO:0007669"/>
    <property type="project" value="UniProtKB-UniRule"/>
</dbReference>
<feature type="binding site" evidence="4">
    <location>
        <position position="93"/>
    </location>
    <ligand>
        <name>substrate</name>
    </ligand>
</feature>
<evidence type="ECO:0000259" key="5">
    <source>
        <dbReference type="Pfam" id="PF01979"/>
    </source>
</evidence>
<dbReference type="Gene3D" id="3.20.20.140">
    <property type="entry name" value="Metal-dependent hydrolases"/>
    <property type="match status" value="1"/>
</dbReference>
<dbReference type="Proteomes" id="UP000324781">
    <property type="component" value="Unassembled WGS sequence"/>
</dbReference>
<feature type="binding site" evidence="4">
    <location>
        <position position="145"/>
    </location>
    <ligand>
        <name>substrate</name>
    </ligand>
</feature>
<dbReference type="EC" id="3.5.4.28" evidence="4"/>
<sequence length="432" mass="47420">MDTIIRNTTILTMNAHNEILEHADILIRDDVIAKIGPNLAETAECAQIIDGSGKLVMPGLINGHCHVPMTLLRNYADDMDLQTWLFDHIFPVEDRLNDEDVYWGSLLGIMEMIATGTTCFADMYYHMDSIASAVESSGIRAQLSRGQTCMDTGSDFSGNRAMQESVDFVKKWNGAAGGRITAAMAPHAVYTCSADYIRAIARHAEKLEVPIHVHLDETATEHEDCLKNHGKTPTAYLSDLGLFDLKTIAAHCVWINGDDMALLKEKDVSVIHCPASNLKLASGIAPVPQAHSMGLNVCIGTDGASSNNNLNLWEDMYLTSILHKGNTRNPKVITAVETLRMATVNGAKALGMSCVGSVEEGKKADLIMVSLEKPHIKPLHNICSALVYSAQGSDVCMTMVDGRILYQDGEFRTIDREKVWYHLEKVCNRLFG</sequence>
<dbReference type="FunFam" id="3.20.20.140:FF:000014">
    <property type="entry name" value="5-methylthioadenosine/S-adenosylhomocysteine deaminase"/>
    <property type="match status" value="1"/>
</dbReference>
<feature type="binding site" evidence="4">
    <location>
        <position position="64"/>
    </location>
    <ligand>
        <name>Zn(2+)</name>
        <dbReference type="ChEBI" id="CHEBI:29105"/>
    </ligand>
</feature>
<dbReference type="OrthoDB" id="9807210at2"/>
<dbReference type="Pfam" id="PF01979">
    <property type="entry name" value="Amidohydro_1"/>
    <property type="match status" value="1"/>
</dbReference>
<dbReference type="InterPro" id="IPR032466">
    <property type="entry name" value="Metal_Hydrolase"/>
</dbReference>
<dbReference type="InterPro" id="IPR006680">
    <property type="entry name" value="Amidohydro-rel"/>
</dbReference>
<feature type="binding site" evidence="4">
    <location>
        <position position="187"/>
    </location>
    <ligand>
        <name>substrate</name>
    </ligand>
</feature>
<feature type="binding site" evidence="4">
    <location>
        <position position="217"/>
    </location>
    <ligand>
        <name>substrate</name>
    </ligand>
</feature>
<dbReference type="EC" id="3.5.4.31" evidence="4"/>
<protein>
    <recommendedName>
        <fullName evidence="4">5-methylthioadenosine/S-adenosylhomocysteine deaminase</fullName>
        <shortName evidence="4">MTA/SAH deaminase</shortName>
        <ecNumber evidence="4">3.5.4.28</ecNumber>
        <ecNumber evidence="4">3.5.4.31</ecNumber>
    </recommendedName>
</protein>
<evidence type="ECO:0000313" key="7">
    <source>
        <dbReference type="Proteomes" id="UP000324781"/>
    </source>
</evidence>
<feature type="binding site" evidence="4">
    <location>
        <position position="302"/>
    </location>
    <ligand>
        <name>substrate</name>
    </ligand>
</feature>
<feature type="binding site" evidence="4">
    <location>
        <position position="214"/>
    </location>
    <ligand>
        <name>Zn(2+)</name>
        <dbReference type="ChEBI" id="CHEBI:29105"/>
    </ligand>
</feature>
<keyword evidence="7" id="KW-1185">Reference proteome</keyword>
<comment type="cofactor">
    <cofactor evidence="4">
        <name>Zn(2+)</name>
        <dbReference type="ChEBI" id="CHEBI:29105"/>
    </cofactor>
    <text evidence="4">Binds 1 zinc ion per subunit.</text>
</comment>
<proteinExistence type="inferred from homology"/>
<comment type="catalytic activity">
    <reaction evidence="4">
        <text>S-methyl-5'-thioadenosine + H2O + H(+) = S-methyl-5'-thioinosine + NH4(+)</text>
        <dbReference type="Rhea" id="RHEA:25025"/>
        <dbReference type="ChEBI" id="CHEBI:15377"/>
        <dbReference type="ChEBI" id="CHEBI:15378"/>
        <dbReference type="ChEBI" id="CHEBI:17509"/>
        <dbReference type="ChEBI" id="CHEBI:28938"/>
        <dbReference type="ChEBI" id="CHEBI:48595"/>
        <dbReference type="EC" id="3.5.4.31"/>
    </reaction>
</comment>
<evidence type="ECO:0000256" key="1">
    <source>
        <dbReference type="ARBA" id="ARBA00022723"/>
    </source>
</evidence>
<accession>A0A1M6H063</accession>
<organism evidence="6 7">
    <name type="scientific">Thermoclostridium caenicola</name>
    <dbReference type="NCBI Taxonomy" id="659425"/>
    <lineage>
        <taxon>Bacteria</taxon>
        <taxon>Bacillati</taxon>
        <taxon>Bacillota</taxon>
        <taxon>Clostridia</taxon>
        <taxon>Eubacteriales</taxon>
        <taxon>Oscillospiraceae</taxon>
        <taxon>Thermoclostridium</taxon>
    </lineage>
</organism>
<keyword evidence="3 4" id="KW-0862">Zinc</keyword>
<dbReference type="InterPro" id="IPR011059">
    <property type="entry name" value="Metal-dep_hydrolase_composite"/>
</dbReference>
<dbReference type="PANTHER" id="PTHR43794:SF11">
    <property type="entry name" value="AMIDOHYDROLASE-RELATED DOMAIN-CONTAINING PROTEIN"/>
    <property type="match status" value="1"/>
</dbReference>
<comment type="caution">
    <text evidence="4">Lacks conserved residue(s) required for the propagation of feature annotation.</text>
</comment>
<evidence type="ECO:0000256" key="2">
    <source>
        <dbReference type="ARBA" id="ARBA00022801"/>
    </source>
</evidence>
<dbReference type="Gene3D" id="2.30.40.10">
    <property type="entry name" value="Urease, subunit C, domain 1"/>
    <property type="match status" value="1"/>
</dbReference>
<dbReference type="AlphaFoldDB" id="A0A1M6H063"/>
<comment type="similarity">
    <text evidence="4">Belongs to the metallo-dependent hydrolases superfamily. MTA/SAH deaminase family.</text>
</comment>
<evidence type="ECO:0000256" key="3">
    <source>
        <dbReference type="ARBA" id="ARBA00022833"/>
    </source>
</evidence>
<dbReference type="GO" id="GO:0090614">
    <property type="term" value="F:5'-methylthioadenosine deaminase activity"/>
    <property type="evidence" value="ECO:0007669"/>
    <property type="project" value="UniProtKB-UniRule"/>
</dbReference>